<dbReference type="Proteomes" id="UP000500791">
    <property type="component" value="Chromosome"/>
</dbReference>
<dbReference type="EMBL" id="CP049811">
    <property type="protein sequence ID" value="QIK41176.1"/>
    <property type="molecule type" value="Genomic_DNA"/>
</dbReference>
<comment type="subcellular location">
    <subcellularLocation>
        <location evidence="1">Cell membrane</location>
        <topology evidence="1">Multi-pass membrane protein</topology>
    </subcellularLocation>
</comment>
<dbReference type="AlphaFoldDB" id="A0A6G7VMS7"/>
<protein>
    <submittedName>
        <fullName evidence="7">LPS export ABC transporter permease LptF</fullName>
    </submittedName>
</protein>
<dbReference type="PANTHER" id="PTHR33529:SF6">
    <property type="entry name" value="YJGP_YJGQ FAMILY PERMEASE"/>
    <property type="match status" value="1"/>
</dbReference>
<dbReference type="GO" id="GO:0015920">
    <property type="term" value="P:lipopolysaccharide transport"/>
    <property type="evidence" value="ECO:0007669"/>
    <property type="project" value="TreeGrafter"/>
</dbReference>
<dbReference type="GO" id="GO:0055085">
    <property type="term" value="P:transmembrane transport"/>
    <property type="evidence" value="ECO:0007669"/>
    <property type="project" value="InterPro"/>
</dbReference>
<organism evidence="7 8">
    <name type="scientific">Pontivivens nitratireducens</name>
    <dbReference type="NCBI Taxonomy" id="2758038"/>
    <lineage>
        <taxon>Bacteria</taxon>
        <taxon>Pseudomonadati</taxon>
        <taxon>Pseudomonadota</taxon>
        <taxon>Alphaproteobacteria</taxon>
        <taxon>Rhodobacterales</taxon>
        <taxon>Paracoccaceae</taxon>
        <taxon>Pontivivens</taxon>
    </lineage>
</organism>
<feature type="transmembrane region" description="Helical" evidence="6">
    <location>
        <begin position="98"/>
        <end position="122"/>
    </location>
</feature>
<dbReference type="KEGG" id="mon:G8E03_10590"/>
<dbReference type="PANTHER" id="PTHR33529">
    <property type="entry name" value="SLR0882 PROTEIN-RELATED"/>
    <property type="match status" value="1"/>
</dbReference>
<dbReference type="InterPro" id="IPR030922">
    <property type="entry name" value="LptF"/>
</dbReference>
<keyword evidence="5 6" id="KW-0472">Membrane</keyword>
<feature type="transmembrane region" description="Helical" evidence="6">
    <location>
        <begin position="284"/>
        <end position="302"/>
    </location>
</feature>
<name>A0A6G7VMS7_9RHOB</name>
<proteinExistence type="predicted"/>
<evidence type="ECO:0000256" key="1">
    <source>
        <dbReference type="ARBA" id="ARBA00004651"/>
    </source>
</evidence>
<feature type="transmembrane region" description="Helical" evidence="6">
    <location>
        <begin position="309"/>
        <end position="332"/>
    </location>
</feature>
<evidence type="ECO:0000256" key="5">
    <source>
        <dbReference type="ARBA" id="ARBA00023136"/>
    </source>
</evidence>
<evidence type="ECO:0000256" key="2">
    <source>
        <dbReference type="ARBA" id="ARBA00022475"/>
    </source>
</evidence>
<accession>A0A6G7VMS7</accession>
<keyword evidence="2" id="KW-1003">Cell membrane</keyword>
<evidence type="ECO:0000256" key="4">
    <source>
        <dbReference type="ARBA" id="ARBA00022989"/>
    </source>
</evidence>
<dbReference type="InterPro" id="IPR005495">
    <property type="entry name" value="LptG/LptF_permease"/>
</dbReference>
<evidence type="ECO:0000256" key="6">
    <source>
        <dbReference type="SAM" id="Phobius"/>
    </source>
</evidence>
<feature type="transmembrane region" description="Helical" evidence="6">
    <location>
        <begin position="55"/>
        <end position="77"/>
    </location>
</feature>
<keyword evidence="4 6" id="KW-1133">Transmembrane helix</keyword>
<dbReference type="GO" id="GO:0043190">
    <property type="term" value="C:ATP-binding cassette (ABC) transporter complex"/>
    <property type="evidence" value="ECO:0007669"/>
    <property type="project" value="InterPro"/>
</dbReference>
<evidence type="ECO:0000313" key="7">
    <source>
        <dbReference type="EMBL" id="QIK41176.1"/>
    </source>
</evidence>
<keyword evidence="3 6" id="KW-0812">Transmembrane</keyword>
<evidence type="ECO:0000313" key="8">
    <source>
        <dbReference type="Proteomes" id="UP000500791"/>
    </source>
</evidence>
<feature type="transmembrane region" description="Helical" evidence="6">
    <location>
        <begin position="338"/>
        <end position="357"/>
    </location>
</feature>
<dbReference type="Pfam" id="PF03739">
    <property type="entry name" value="LptF_LptG"/>
    <property type="match status" value="1"/>
</dbReference>
<gene>
    <name evidence="7" type="primary">lptF</name>
    <name evidence="7" type="ORF">G8E03_10590</name>
</gene>
<keyword evidence="8" id="KW-1185">Reference proteome</keyword>
<dbReference type="RefSeq" id="WP_166191439.1">
    <property type="nucleotide sequence ID" value="NZ_CP049811.1"/>
</dbReference>
<sequence>MRQIDRYILGQLLAPMGFFALVFTGVIWLTQSLRIVDTVVNNNQSAAVFLELSTLLLPSVMMMVLPIAALSATLFTINRLYTESELTVLMAAGQSSAALLRPAIYLGLFATALTAALTVYLVPRAATELSTRTSEMRAEFANSLLREGQFNHPLPGVTVYLRQANSEGQMLDIFIHDARSGGQSITYTATQARLVKSEDRLQLVLFDGAAQQFEDAGNSLSILDFDRFAYDLGPMVAADVQRNRKPAEYGIGELLNPPAALWNEDEALRARLMAEGHDKLSSPLYALAFPMLALAAIVGGAFRRGGAGVRIAVAVSVAVVVRSAGIAAKSAVEGNVQLWPVLYLLPVLLMIGSYLYVTRGARPLRRRQVAA</sequence>
<reference evidence="7 8" key="1">
    <citation type="submission" date="2020-03" db="EMBL/GenBank/DDBJ databases">
        <title>Complete genome sequence of Monaibacterium sp. ALG8 with diverse plasmids.</title>
        <authorList>
            <person name="Sun C."/>
        </authorList>
    </citation>
    <scope>NUCLEOTIDE SEQUENCE [LARGE SCALE GENOMIC DNA]</scope>
    <source>
        <strain evidence="7 8">ALG8</strain>
    </source>
</reference>
<evidence type="ECO:0000256" key="3">
    <source>
        <dbReference type="ARBA" id="ARBA00022692"/>
    </source>
</evidence>
<dbReference type="NCBIfam" id="TIGR04407">
    <property type="entry name" value="LptF_YjgP"/>
    <property type="match status" value="1"/>
</dbReference>
<feature type="transmembrane region" description="Helical" evidence="6">
    <location>
        <begin position="12"/>
        <end position="35"/>
    </location>
</feature>